<comment type="similarity">
    <text evidence="2">Belongs to the FARP (FMRFamide related peptide) family.</text>
</comment>
<evidence type="ECO:0000256" key="2">
    <source>
        <dbReference type="ARBA" id="ARBA00006356"/>
    </source>
</evidence>
<sequence length="172" mass="19691">MLVTLFLAMLLMIAGLGKAAVSDLQVTGKVNDRTLGSREGRHNMRKELHHQVKNNILRSLDLESLNIHVSPTSKISFPTIIRLYPPTPQPPLRHINMPMRFGRNSFHGDDHNPNSAPNMPQRFGRSWKKIQLCEGCYEAHRILKHRVKHARNGQRFISTLLNAQLLKSALHW</sequence>
<dbReference type="InterPro" id="IPR026297">
    <property type="entry name" value="FMRFamide-related/fGRP"/>
</dbReference>
<protein>
    <submittedName>
        <fullName evidence="9">RFamide-related peptide</fullName>
    </submittedName>
</protein>
<feature type="chain" id="PRO_5010133257" evidence="7">
    <location>
        <begin position="20"/>
        <end position="172"/>
    </location>
</feature>
<dbReference type="PANTHER" id="PTHR14403:SF6">
    <property type="entry name" value="PRO-FMRFAMIDE-RELATED NEUROPEPTIDE VF"/>
    <property type="match status" value="1"/>
</dbReference>
<evidence type="ECO:0000256" key="7">
    <source>
        <dbReference type="SAM" id="SignalP"/>
    </source>
</evidence>
<evidence type="ECO:0000256" key="1">
    <source>
        <dbReference type="ARBA" id="ARBA00004613"/>
    </source>
</evidence>
<feature type="signal peptide" evidence="7">
    <location>
        <begin position="1"/>
        <end position="19"/>
    </location>
</feature>
<dbReference type="EMBL" id="AB193129">
    <property type="protein sequence ID" value="BAF34880.1"/>
    <property type="molecule type" value="Genomic_DNA"/>
</dbReference>
<dbReference type="GO" id="GO:0005102">
    <property type="term" value="F:signaling receptor binding"/>
    <property type="evidence" value="ECO:0007669"/>
    <property type="project" value="TreeGrafter"/>
</dbReference>
<keyword evidence="5" id="KW-0027">Amidation</keyword>
<dbReference type="EMBL" id="AB193128">
    <property type="protein sequence ID" value="BAF34879.1"/>
    <property type="molecule type" value="mRNA"/>
</dbReference>
<evidence type="ECO:0000313" key="9">
    <source>
        <dbReference type="EMBL" id="BAF34880.1"/>
    </source>
</evidence>
<accession>Q05KP1</accession>
<organism evidence="9">
    <name type="scientific">Tetraodon nigroviridis</name>
    <name type="common">Spotted green pufferfish</name>
    <name type="synonym">Chelonodon nigroviridis</name>
    <dbReference type="NCBI Taxonomy" id="99883"/>
    <lineage>
        <taxon>Eukaryota</taxon>
        <taxon>Metazoa</taxon>
        <taxon>Chordata</taxon>
        <taxon>Craniata</taxon>
        <taxon>Vertebrata</taxon>
        <taxon>Euteleostomi</taxon>
        <taxon>Actinopterygii</taxon>
        <taxon>Neopterygii</taxon>
        <taxon>Teleostei</taxon>
        <taxon>Neoteleostei</taxon>
        <taxon>Acanthomorphata</taxon>
        <taxon>Eupercaria</taxon>
        <taxon>Tetraodontiformes</taxon>
        <taxon>Tetradontoidea</taxon>
        <taxon>Tetraodontidae</taxon>
        <taxon>Tetraodon</taxon>
    </lineage>
</organism>
<evidence type="ECO:0000256" key="3">
    <source>
        <dbReference type="ARBA" id="ARBA00022525"/>
    </source>
</evidence>
<dbReference type="GO" id="GO:0007218">
    <property type="term" value="P:neuropeptide signaling pathway"/>
    <property type="evidence" value="ECO:0007669"/>
    <property type="project" value="UniProtKB-KW"/>
</dbReference>
<evidence type="ECO:0000256" key="4">
    <source>
        <dbReference type="ARBA" id="ARBA00022729"/>
    </source>
</evidence>
<dbReference type="GO" id="GO:0032277">
    <property type="term" value="P:negative regulation of gonadotropin secretion"/>
    <property type="evidence" value="ECO:0007669"/>
    <property type="project" value="TreeGrafter"/>
</dbReference>
<keyword evidence="4 7" id="KW-0732">Signal</keyword>
<dbReference type="GO" id="GO:0005576">
    <property type="term" value="C:extracellular region"/>
    <property type="evidence" value="ECO:0007669"/>
    <property type="project" value="UniProtKB-SubCell"/>
</dbReference>
<comment type="subcellular location">
    <subcellularLocation>
        <location evidence="1">Secreted</location>
    </subcellularLocation>
</comment>
<gene>
    <name evidence="9" type="primary">RFRP</name>
</gene>
<name>Q05KP1_TETNG</name>
<keyword evidence="3" id="KW-0964">Secreted</keyword>
<dbReference type="AlphaFoldDB" id="Q05KP1"/>
<keyword evidence="6" id="KW-0527">Neuropeptide</keyword>
<reference evidence="9" key="1">
    <citation type="submission" date="2004-10" db="EMBL/GenBank/DDBJ databases">
        <title>Identification and molecular characterization of chicken RFamide-related peptide (GnIH) and two types of its receptors.</title>
        <authorList>
            <person name="Ikemoto T."/>
            <person name="Park M.K."/>
        </authorList>
    </citation>
    <scope>NUCLEOTIDE SEQUENCE</scope>
    <source>
        <tissue evidence="8">Whole brain</tissue>
    </source>
</reference>
<evidence type="ECO:0000313" key="8">
    <source>
        <dbReference type="EMBL" id="BAF34879.1"/>
    </source>
</evidence>
<evidence type="ECO:0000256" key="5">
    <source>
        <dbReference type="ARBA" id="ARBA00022815"/>
    </source>
</evidence>
<dbReference type="PANTHER" id="PTHR14403">
    <property type="entry name" value="RFAMIDE PEPTIDE GONADOTROPIN INHIBITORY HORMONE"/>
    <property type="match status" value="1"/>
</dbReference>
<proteinExistence type="evidence at transcript level"/>
<evidence type="ECO:0000256" key="6">
    <source>
        <dbReference type="ARBA" id="ARBA00023320"/>
    </source>
</evidence>